<reference evidence="1" key="1">
    <citation type="submission" date="2021-05" db="EMBL/GenBank/DDBJ databases">
        <authorList>
            <person name="Alioto T."/>
            <person name="Alioto T."/>
            <person name="Gomez Garrido J."/>
        </authorList>
    </citation>
    <scope>NUCLEOTIDE SEQUENCE</scope>
</reference>
<dbReference type="AlphaFoldDB" id="A0A8D8X8M4"/>
<accession>A0A8D8X8M4</accession>
<evidence type="ECO:0000313" key="1">
    <source>
        <dbReference type="EMBL" id="CAG6686343.1"/>
    </source>
</evidence>
<proteinExistence type="predicted"/>
<organism evidence="1">
    <name type="scientific">Cacopsylla melanoneura</name>
    <dbReference type="NCBI Taxonomy" id="428564"/>
    <lineage>
        <taxon>Eukaryota</taxon>
        <taxon>Metazoa</taxon>
        <taxon>Ecdysozoa</taxon>
        <taxon>Arthropoda</taxon>
        <taxon>Hexapoda</taxon>
        <taxon>Insecta</taxon>
        <taxon>Pterygota</taxon>
        <taxon>Neoptera</taxon>
        <taxon>Paraneoptera</taxon>
        <taxon>Hemiptera</taxon>
        <taxon>Sternorrhyncha</taxon>
        <taxon>Psylloidea</taxon>
        <taxon>Psyllidae</taxon>
        <taxon>Psyllinae</taxon>
        <taxon>Cacopsylla</taxon>
    </lineage>
</organism>
<dbReference type="EMBL" id="HBUF01275726">
    <property type="protein sequence ID" value="CAG6686343.1"/>
    <property type="molecule type" value="Transcribed_RNA"/>
</dbReference>
<sequence>MSMFHSTLYIMAKLYVSDLFLASYKILPKVIFVDTPRTGLNLLFCCFRFPINTVCVCLVYMMSPSFVSRIGGTFPMTFTSRGKRKSQWEREWFGNVLFSI</sequence>
<name>A0A8D8X8M4_9HEMI</name>
<protein>
    <submittedName>
        <fullName evidence="1">Uncharacterized protein</fullName>
    </submittedName>
</protein>